<dbReference type="PROSITE" id="PS50088">
    <property type="entry name" value="ANK_REPEAT"/>
    <property type="match status" value="1"/>
</dbReference>
<reference evidence="4 5" key="1">
    <citation type="submission" date="2016-07" db="EMBL/GenBank/DDBJ databases">
        <title>Pervasive Adenine N6-methylation of Active Genes in Fungi.</title>
        <authorList>
            <consortium name="DOE Joint Genome Institute"/>
            <person name="Mondo S.J."/>
            <person name="Dannebaum R.O."/>
            <person name="Kuo R.C."/>
            <person name="Labutti K."/>
            <person name="Haridas S."/>
            <person name="Kuo A."/>
            <person name="Salamov A."/>
            <person name="Ahrendt S.R."/>
            <person name="Lipzen A."/>
            <person name="Sullivan W."/>
            <person name="Andreopoulos W.B."/>
            <person name="Clum A."/>
            <person name="Lindquist E."/>
            <person name="Daum C."/>
            <person name="Ramamoorthy G.K."/>
            <person name="Gryganskyi A."/>
            <person name="Culley D."/>
            <person name="Magnuson J.K."/>
            <person name="James T.Y."/>
            <person name="O'Malley M.A."/>
            <person name="Stajich J.E."/>
            <person name="Spatafora J.W."/>
            <person name="Visel A."/>
            <person name="Grigoriev I.V."/>
        </authorList>
    </citation>
    <scope>NUCLEOTIDE SEQUENCE [LARGE SCALE GENOMIC DNA]</scope>
    <source>
        <strain evidence="4 5">ATCC 12442</strain>
    </source>
</reference>
<dbReference type="InterPro" id="IPR036770">
    <property type="entry name" value="Ankyrin_rpt-contain_sf"/>
</dbReference>
<dbReference type="AlphaFoldDB" id="A0A1Y1W4Y8"/>
<proteinExistence type="predicted"/>
<dbReference type="SMART" id="SM00248">
    <property type="entry name" value="ANK"/>
    <property type="match status" value="2"/>
</dbReference>
<sequence>NIWIAVSDDDIERVKQLVEADKTQVNAQDPNGYSPLHAAASWKRLELLKYLLENGGNVNIADADGDTPLHICEDKACAELLLEHGADPECKNSEGLTPVHTTLENEAIEVTELL</sequence>
<organism evidence="4 5">
    <name type="scientific">Linderina pennispora</name>
    <dbReference type="NCBI Taxonomy" id="61395"/>
    <lineage>
        <taxon>Eukaryota</taxon>
        <taxon>Fungi</taxon>
        <taxon>Fungi incertae sedis</taxon>
        <taxon>Zoopagomycota</taxon>
        <taxon>Kickxellomycotina</taxon>
        <taxon>Kickxellomycetes</taxon>
        <taxon>Kickxellales</taxon>
        <taxon>Kickxellaceae</taxon>
        <taxon>Linderina</taxon>
    </lineage>
</organism>
<dbReference type="RefSeq" id="XP_040742373.1">
    <property type="nucleotide sequence ID" value="XM_040884211.1"/>
</dbReference>
<feature type="non-terminal residue" evidence="4">
    <location>
        <position position="114"/>
    </location>
</feature>
<keyword evidence="2 3" id="KW-0040">ANK repeat</keyword>
<evidence type="ECO:0000256" key="1">
    <source>
        <dbReference type="ARBA" id="ARBA00022737"/>
    </source>
</evidence>
<name>A0A1Y1W4Y8_9FUNG</name>
<keyword evidence="1" id="KW-0677">Repeat</keyword>
<dbReference type="PROSITE" id="PS50297">
    <property type="entry name" value="ANK_REP_REGION"/>
    <property type="match status" value="1"/>
</dbReference>
<dbReference type="SUPFAM" id="SSF48403">
    <property type="entry name" value="Ankyrin repeat"/>
    <property type="match status" value="1"/>
</dbReference>
<keyword evidence="5" id="KW-1185">Reference proteome</keyword>
<dbReference type="Gene3D" id="1.25.40.20">
    <property type="entry name" value="Ankyrin repeat-containing domain"/>
    <property type="match status" value="1"/>
</dbReference>
<dbReference type="PANTHER" id="PTHR24171">
    <property type="entry name" value="ANKYRIN REPEAT DOMAIN-CONTAINING PROTEIN 39-RELATED"/>
    <property type="match status" value="1"/>
</dbReference>
<dbReference type="Pfam" id="PF12796">
    <property type="entry name" value="Ank_2"/>
    <property type="match status" value="1"/>
</dbReference>
<dbReference type="Proteomes" id="UP000193922">
    <property type="component" value="Unassembled WGS sequence"/>
</dbReference>
<gene>
    <name evidence="4" type="ORF">DL89DRAFT_211873</name>
</gene>
<evidence type="ECO:0000313" key="5">
    <source>
        <dbReference type="Proteomes" id="UP000193922"/>
    </source>
</evidence>
<protein>
    <submittedName>
        <fullName evidence="4">Ankyrin</fullName>
    </submittedName>
</protein>
<dbReference type="PRINTS" id="PR01415">
    <property type="entry name" value="ANKYRIN"/>
</dbReference>
<feature type="non-terminal residue" evidence="4">
    <location>
        <position position="1"/>
    </location>
</feature>
<evidence type="ECO:0000313" key="4">
    <source>
        <dbReference type="EMBL" id="ORX68591.1"/>
    </source>
</evidence>
<dbReference type="OrthoDB" id="19174at2759"/>
<dbReference type="PANTHER" id="PTHR24171:SF9">
    <property type="entry name" value="ANKYRIN REPEAT DOMAIN-CONTAINING PROTEIN 39"/>
    <property type="match status" value="1"/>
</dbReference>
<accession>A0A1Y1W4Y8</accession>
<evidence type="ECO:0000256" key="2">
    <source>
        <dbReference type="ARBA" id="ARBA00023043"/>
    </source>
</evidence>
<dbReference type="GeneID" id="63800859"/>
<dbReference type="EMBL" id="MCFD01000009">
    <property type="protein sequence ID" value="ORX68591.1"/>
    <property type="molecule type" value="Genomic_DNA"/>
</dbReference>
<dbReference type="STRING" id="61395.A0A1Y1W4Y8"/>
<evidence type="ECO:0000256" key="3">
    <source>
        <dbReference type="PROSITE-ProRule" id="PRU00023"/>
    </source>
</evidence>
<comment type="caution">
    <text evidence="4">The sequence shown here is derived from an EMBL/GenBank/DDBJ whole genome shotgun (WGS) entry which is preliminary data.</text>
</comment>
<feature type="repeat" description="ANK" evidence="3">
    <location>
        <begin position="31"/>
        <end position="63"/>
    </location>
</feature>
<dbReference type="InterPro" id="IPR002110">
    <property type="entry name" value="Ankyrin_rpt"/>
</dbReference>